<accession>A0A228I8I6</accession>
<organism evidence="1 2">
    <name type="scientific">Burkholderia aenigmatica</name>
    <dbReference type="NCBI Taxonomy" id="2015348"/>
    <lineage>
        <taxon>Bacteria</taxon>
        <taxon>Pseudomonadati</taxon>
        <taxon>Pseudomonadota</taxon>
        <taxon>Betaproteobacteria</taxon>
        <taxon>Burkholderiales</taxon>
        <taxon>Burkholderiaceae</taxon>
        <taxon>Burkholderia</taxon>
        <taxon>Burkholderia cepacia complex</taxon>
    </lineage>
</organism>
<dbReference type="RefSeq" id="WP_089452871.1">
    <property type="nucleotide sequence ID" value="NZ_NKFA01000012.1"/>
</dbReference>
<reference evidence="2" key="1">
    <citation type="submission" date="2017-06" db="EMBL/GenBank/DDBJ databases">
        <authorList>
            <person name="LiPuma J."/>
            <person name="Spilker T."/>
        </authorList>
    </citation>
    <scope>NUCLEOTIDE SEQUENCE [LARGE SCALE GENOMIC DNA]</scope>
    <source>
        <strain evidence="2">AU17325</strain>
    </source>
</reference>
<proteinExistence type="predicted"/>
<evidence type="ECO:0000313" key="1">
    <source>
        <dbReference type="EMBL" id="OXI38730.1"/>
    </source>
</evidence>
<dbReference type="EMBL" id="NKFA01000012">
    <property type="protein sequence ID" value="OXI38730.1"/>
    <property type="molecule type" value="Genomic_DNA"/>
</dbReference>
<dbReference type="AlphaFoldDB" id="A0A228I8I6"/>
<protein>
    <submittedName>
        <fullName evidence="1">Uncharacterized protein</fullName>
    </submittedName>
</protein>
<name>A0A228I8I6_9BURK</name>
<sequence>MNNIEALREYLFNTLQALTDKDKPMEIERAKAVAEVAQAIINSAKVEVEHLKVAGGKGTGFINAPGTTTHRLGG</sequence>
<dbReference type="OrthoDB" id="8565540at2"/>
<reference evidence="1 2" key="2">
    <citation type="submission" date="2017-08" db="EMBL/GenBank/DDBJ databases">
        <title>WGS of novel Burkholderia cepaca complex species.</title>
        <authorList>
            <person name="Lipuma J."/>
            <person name="Spilker T."/>
        </authorList>
    </citation>
    <scope>NUCLEOTIDE SEQUENCE [LARGE SCALE GENOMIC DNA]</scope>
    <source>
        <strain evidence="1 2">AU17325</strain>
    </source>
</reference>
<evidence type="ECO:0000313" key="2">
    <source>
        <dbReference type="Proteomes" id="UP000214600"/>
    </source>
</evidence>
<gene>
    <name evidence="1" type="ORF">CFB84_27895</name>
</gene>
<dbReference type="Proteomes" id="UP000214600">
    <property type="component" value="Unassembled WGS sequence"/>
</dbReference>
<comment type="caution">
    <text evidence="1">The sequence shown here is derived from an EMBL/GenBank/DDBJ whole genome shotgun (WGS) entry which is preliminary data.</text>
</comment>